<evidence type="ECO:0000313" key="2">
    <source>
        <dbReference type="Proteomes" id="UP000599009"/>
    </source>
</evidence>
<comment type="caution">
    <text evidence="1">The sequence shown here is derived from an EMBL/GenBank/DDBJ whole genome shotgun (WGS) entry which is preliminary data.</text>
</comment>
<gene>
    <name evidence="1" type="ORF">GCM10011394_18750</name>
</gene>
<organism evidence="1 2">
    <name type="scientific">Luteimonas terricola</name>
    <dbReference type="NCBI Taxonomy" id="645597"/>
    <lineage>
        <taxon>Bacteria</taxon>
        <taxon>Pseudomonadati</taxon>
        <taxon>Pseudomonadota</taxon>
        <taxon>Gammaproteobacteria</taxon>
        <taxon>Lysobacterales</taxon>
        <taxon>Lysobacteraceae</taxon>
        <taxon>Luteimonas</taxon>
    </lineage>
</organism>
<sequence>MKTPFASRIGWQALVTALLALAAVGWPSHGRASETRLPEGWAPLDAARLDAMRGGFALPSGLVVSFGFERMAWVDGELVASLRIDIPDIARITPVQARELEQLRQVQVVQVGPGNAFDAAGSAGAGLVLQNTLDGVHIRVSTSIDAASNTLGLLQAINFSDALGHAGLIATGTP</sequence>
<protein>
    <submittedName>
        <fullName evidence="1">Uncharacterized protein</fullName>
    </submittedName>
</protein>
<evidence type="ECO:0000313" key="1">
    <source>
        <dbReference type="EMBL" id="GGK09566.1"/>
    </source>
</evidence>
<dbReference type="RefSeq" id="WP_132984598.1">
    <property type="nucleotide sequence ID" value="NZ_BMME01000001.1"/>
</dbReference>
<dbReference type="EMBL" id="BMME01000001">
    <property type="protein sequence ID" value="GGK09566.1"/>
    <property type="molecule type" value="Genomic_DNA"/>
</dbReference>
<reference evidence="2" key="1">
    <citation type="journal article" date="2019" name="Int. J. Syst. Evol. Microbiol.">
        <title>The Global Catalogue of Microorganisms (GCM) 10K type strain sequencing project: providing services to taxonomists for standard genome sequencing and annotation.</title>
        <authorList>
            <consortium name="The Broad Institute Genomics Platform"/>
            <consortium name="The Broad Institute Genome Sequencing Center for Infectious Disease"/>
            <person name="Wu L."/>
            <person name="Ma J."/>
        </authorList>
    </citation>
    <scope>NUCLEOTIDE SEQUENCE [LARGE SCALE GENOMIC DNA]</scope>
    <source>
        <strain evidence="2">CGMCC 1.8985</strain>
    </source>
</reference>
<proteinExistence type="predicted"/>
<accession>A0ABQ2EEU9</accession>
<dbReference type="Proteomes" id="UP000599009">
    <property type="component" value="Unassembled WGS sequence"/>
</dbReference>
<name>A0ABQ2EEU9_9GAMM</name>
<keyword evidence="2" id="KW-1185">Reference proteome</keyword>